<sequence>MMNKKKLGLASCAALVMLSAPAWANSPYAEYWHRLEYRLIDTDPNDGQSPTIRDVEDPNRVLAIGVDVPRKVDRYDTKVLGGEAGELSYQGGKVSGYSGTDGTTTTQRVALGEMPFAAGVQSISSFTRHFTLLGAGRLEIMLNYGYKAGNFPKSIYEPAFNFFSSLEVSASAPSPDGATTRRFDAFEIARPGGRIGSFAEGVGSMFVTFENLGSSAMDVFLTDFSRVNVANALWGQPVPEPETYAMMLAGLGIVGFAIQRRRRIMSGMG</sequence>
<dbReference type="InterPro" id="IPR013424">
    <property type="entry name" value="Ice-binding_C"/>
</dbReference>
<comment type="caution">
    <text evidence="3">The sequence shown here is derived from an EMBL/GenBank/DDBJ whole genome shotgun (WGS) entry which is preliminary data.</text>
</comment>
<dbReference type="Pfam" id="PF07589">
    <property type="entry name" value="PEP-CTERM"/>
    <property type="match status" value="1"/>
</dbReference>
<feature type="signal peptide" evidence="1">
    <location>
        <begin position="1"/>
        <end position="24"/>
    </location>
</feature>
<feature type="domain" description="Ice-binding protein C-terminal" evidence="2">
    <location>
        <begin position="237"/>
        <end position="261"/>
    </location>
</feature>
<protein>
    <recommendedName>
        <fullName evidence="2">Ice-binding protein C-terminal domain-containing protein</fullName>
    </recommendedName>
</protein>
<reference evidence="3 4" key="1">
    <citation type="submission" date="2020-08" db="EMBL/GenBank/DDBJ databases">
        <title>Genomic Encyclopedia of Type Strains, Phase IV (KMG-IV): sequencing the most valuable type-strain genomes for metagenomic binning, comparative biology and taxonomic classification.</title>
        <authorList>
            <person name="Goeker M."/>
        </authorList>
    </citation>
    <scope>NUCLEOTIDE SEQUENCE [LARGE SCALE GENOMIC DNA]</scope>
    <source>
        <strain evidence="3 4">DSM 27165</strain>
    </source>
</reference>
<evidence type="ECO:0000256" key="1">
    <source>
        <dbReference type="SAM" id="SignalP"/>
    </source>
</evidence>
<keyword evidence="1" id="KW-0732">Signal</keyword>
<dbReference type="EMBL" id="JACHHY010000025">
    <property type="protein sequence ID" value="MBB5020103.1"/>
    <property type="molecule type" value="Genomic_DNA"/>
</dbReference>
<feature type="chain" id="PRO_5032687870" description="Ice-binding protein C-terminal domain-containing protein" evidence="1">
    <location>
        <begin position="25"/>
        <end position="269"/>
    </location>
</feature>
<evidence type="ECO:0000259" key="2">
    <source>
        <dbReference type="Pfam" id="PF07589"/>
    </source>
</evidence>
<dbReference type="RefSeq" id="WP_246491050.1">
    <property type="nucleotide sequence ID" value="NZ_JACHHY010000025.1"/>
</dbReference>
<proteinExistence type="predicted"/>
<organism evidence="3 4">
    <name type="scientific">Chitinivorax tropicus</name>
    <dbReference type="NCBI Taxonomy" id="714531"/>
    <lineage>
        <taxon>Bacteria</taxon>
        <taxon>Pseudomonadati</taxon>
        <taxon>Pseudomonadota</taxon>
        <taxon>Betaproteobacteria</taxon>
        <taxon>Chitinivorax</taxon>
    </lineage>
</organism>
<dbReference type="AlphaFoldDB" id="A0A840MUV5"/>
<evidence type="ECO:0000313" key="3">
    <source>
        <dbReference type="EMBL" id="MBB5020103.1"/>
    </source>
</evidence>
<keyword evidence="4" id="KW-1185">Reference proteome</keyword>
<evidence type="ECO:0000313" key="4">
    <source>
        <dbReference type="Proteomes" id="UP000575898"/>
    </source>
</evidence>
<accession>A0A840MUV5</accession>
<dbReference type="NCBIfam" id="TIGR02595">
    <property type="entry name" value="PEP_CTERM"/>
    <property type="match status" value="1"/>
</dbReference>
<gene>
    <name evidence="3" type="ORF">HNQ59_003417</name>
</gene>
<dbReference type="Proteomes" id="UP000575898">
    <property type="component" value="Unassembled WGS sequence"/>
</dbReference>
<name>A0A840MUV5_9PROT</name>